<dbReference type="InParanoid" id="A0A0V0R7G3"/>
<dbReference type="InterPro" id="IPR029058">
    <property type="entry name" value="AB_hydrolase_fold"/>
</dbReference>
<accession>A0A0V0R7G3</accession>
<dbReference type="InterPro" id="IPR007751">
    <property type="entry name" value="DUF676_lipase-like"/>
</dbReference>
<keyword evidence="4" id="KW-1185">Reference proteome</keyword>
<protein>
    <recommendedName>
        <fullName evidence="2">DUF676 domain-containing protein</fullName>
    </recommendedName>
</protein>
<dbReference type="InterPro" id="IPR022122">
    <property type="entry name" value="DUF3657"/>
</dbReference>
<dbReference type="EMBL" id="LDAU01000040">
    <property type="protein sequence ID" value="KRX10165.1"/>
    <property type="molecule type" value="Genomic_DNA"/>
</dbReference>
<dbReference type="Pfam" id="PF12394">
    <property type="entry name" value="DUF3657"/>
    <property type="match status" value="1"/>
</dbReference>
<evidence type="ECO:0000313" key="4">
    <source>
        <dbReference type="Proteomes" id="UP000054937"/>
    </source>
</evidence>
<feature type="domain" description="DUF676" evidence="2">
    <location>
        <begin position="420"/>
        <end position="607"/>
    </location>
</feature>
<reference evidence="3 4" key="1">
    <citation type="journal article" date="2015" name="Sci. Rep.">
        <title>Genome of the facultative scuticociliatosis pathogen Pseudocohnilembus persalinus provides insight into its virulence through horizontal gene transfer.</title>
        <authorList>
            <person name="Xiong J."/>
            <person name="Wang G."/>
            <person name="Cheng J."/>
            <person name="Tian M."/>
            <person name="Pan X."/>
            <person name="Warren A."/>
            <person name="Jiang C."/>
            <person name="Yuan D."/>
            <person name="Miao W."/>
        </authorList>
    </citation>
    <scope>NUCLEOTIDE SEQUENCE [LARGE SCALE GENOMIC DNA]</scope>
    <source>
        <strain evidence="3">36N120E</strain>
    </source>
</reference>
<proteinExistence type="inferred from homology"/>
<dbReference type="Pfam" id="PF05057">
    <property type="entry name" value="DUF676"/>
    <property type="match status" value="1"/>
</dbReference>
<dbReference type="PANTHER" id="PTHR12482:SF5">
    <property type="entry name" value="DUF676 DOMAIN-CONTAINING PROTEIN"/>
    <property type="match status" value="1"/>
</dbReference>
<name>A0A0V0R7G3_PSEPJ</name>
<evidence type="ECO:0000256" key="1">
    <source>
        <dbReference type="ARBA" id="ARBA00007949"/>
    </source>
</evidence>
<sequence>MKFKTNLNFLIFLKSYRSIDYLSFQEGLFHLRFQIYLVNQKKQTVKYAVPVKVVDLIKNYPDYYKKPANYDENSEELQQPNSQFSTQVHLNSNKKESKGLWIPAHILDQSYSYCTKTFHLKNWTDEELIQLNEHCQFILELEEFPINSDTQVFLDCELMFHDLRHEKDKANAKFKCVSVYKSQIHLDNILSEPMNEYVPVIFDEDHFNIANITLHCVPSDICSINQKQIRELQLSEKSNILQEQQIQSPYKYMNELDKFYMEYVLKFRQSYEKFAQNYTDCVTGYLKEKKKKEIDPLWEYKPHSLPPMIFKKLLAEAQQNQMQIFMKQGKSSVAQLSQQDQQYSTSSYQQQHSNYSQQNKQMEILYKDSFLAIIEEIEKIKALHKQLLEHYIVFLRYGGSYITRKLVKGNQPQPSLYNQQNKFHLFIFVHGFQGNAYDMRLLKNHISVLYPEALLLLSVENEGKTDEDISSLGKNLADEINNFIFKWSPGSTLGRISFICHSLGGLIGRACLPYLQQEHQDKMFSFISLGVPHLGLGLSDKSLINFGMFWLKMWKNSEALKQICMEDKKKSYEETFLYQLSLQPGLSWFRNVVLLNSSQDHYIPYESARIEKMNNKSDKQYKNYHNNSFNNKYYQQQVNLDTQQNG</sequence>
<dbReference type="PANTHER" id="PTHR12482">
    <property type="entry name" value="LIPASE ROG1-RELATED-RELATED"/>
    <property type="match status" value="1"/>
</dbReference>
<dbReference type="AlphaFoldDB" id="A0A0V0R7G3"/>
<dbReference type="InterPro" id="IPR044294">
    <property type="entry name" value="Lipase-like"/>
</dbReference>
<evidence type="ECO:0000259" key="2">
    <source>
        <dbReference type="Pfam" id="PF05057"/>
    </source>
</evidence>
<organism evidence="3 4">
    <name type="scientific">Pseudocohnilembus persalinus</name>
    <name type="common">Ciliate</name>
    <dbReference type="NCBI Taxonomy" id="266149"/>
    <lineage>
        <taxon>Eukaryota</taxon>
        <taxon>Sar</taxon>
        <taxon>Alveolata</taxon>
        <taxon>Ciliophora</taxon>
        <taxon>Intramacronucleata</taxon>
        <taxon>Oligohymenophorea</taxon>
        <taxon>Scuticociliatia</taxon>
        <taxon>Philasterida</taxon>
        <taxon>Pseudocohnilembidae</taxon>
        <taxon>Pseudocohnilembus</taxon>
    </lineage>
</organism>
<dbReference type="Proteomes" id="UP000054937">
    <property type="component" value="Unassembled WGS sequence"/>
</dbReference>
<gene>
    <name evidence="3" type="ORF">PPERSA_08568</name>
</gene>
<dbReference type="Gene3D" id="3.40.50.1820">
    <property type="entry name" value="alpha/beta hydrolase"/>
    <property type="match status" value="1"/>
</dbReference>
<comment type="caution">
    <text evidence="3">The sequence shown here is derived from an EMBL/GenBank/DDBJ whole genome shotgun (WGS) entry which is preliminary data.</text>
</comment>
<evidence type="ECO:0000313" key="3">
    <source>
        <dbReference type="EMBL" id="KRX10165.1"/>
    </source>
</evidence>
<dbReference type="OrthoDB" id="273452at2759"/>
<comment type="similarity">
    <text evidence="1">Belongs to the FAM135 family.</text>
</comment>
<dbReference type="SUPFAM" id="SSF53474">
    <property type="entry name" value="alpha/beta-Hydrolases"/>
    <property type="match status" value="1"/>
</dbReference>
<dbReference type="OMA" id="VQSEDKM"/>